<reference evidence="1" key="2">
    <citation type="submission" date="2019-08" db="EMBL/GenBank/DDBJ databases">
        <authorList>
            <consortium name="NCBI Pathogen Detection Project"/>
        </authorList>
    </citation>
    <scope>NUCLEOTIDE SEQUENCE</scope>
    <source>
        <strain evidence="1">265DRC</strain>
    </source>
</reference>
<dbReference type="AlphaFoldDB" id="A0A774MY89"/>
<organism evidence="1">
    <name type="scientific">Salmonella typhimurium</name>
    <dbReference type="NCBI Taxonomy" id="90371"/>
    <lineage>
        <taxon>Bacteria</taxon>
        <taxon>Pseudomonadati</taxon>
        <taxon>Pseudomonadota</taxon>
        <taxon>Gammaproteobacteria</taxon>
        <taxon>Enterobacterales</taxon>
        <taxon>Enterobacteriaceae</taxon>
        <taxon>Salmonella</taxon>
    </lineage>
</organism>
<evidence type="ECO:0000313" key="1">
    <source>
        <dbReference type="EMBL" id="HAH1128818.1"/>
    </source>
</evidence>
<protein>
    <submittedName>
        <fullName evidence="1">Autoinducer 2 import system permease LsrD</fullName>
    </submittedName>
</protein>
<reference evidence="1" key="1">
    <citation type="journal article" date="2018" name="Genome Biol.">
        <title>SKESA: strategic k-mer extension for scrupulous assemblies.</title>
        <authorList>
            <person name="Souvorov A."/>
            <person name="Agarwala R."/>
            <person name="Lipman D.J."/>
        </authorList>
    </citation>
    <scope>NUCLEOTIDE SEQUENCE</scope>
    <source>
        <strain evidence="1">265DRC</strain>
    </source>
</reference>
<name>A0A774MY89_SALTM</name>
<accession>A0A774MY89</accession>
<proteinExistence type="predicted"/>
<sequence>GGSGSIMGSALAALLVGFLQQGLQMAGVPNQISSALSGALLIVVVVGRSVSLHRHQILEWYSRRRNAHQA</sequence>
<feature type="non-terminal residue" evidence="1">
    <location>
        <position position="1"/>
    </location>
</feature>
<gene>
    <name evidence="1" type="ORF">G0M18_004749</name>
</gene>
<comment type="caution">
    <text evidence="1">The sequence shown here is derived from an EMBL/GenBank/DDBJ whole genome shotgun (WGS) entry which is preliminary data.</text>
</comment>
<dbReference type="EMBL" id="DABAJB010000381">
    <property type="protein sequence ID" value="HAH1128818.1"/>
    <property type="molecule type" value="Genomic_DNA"/>
</dbReference>